<keyword evidence="4" id="KW-1185">Reference proteome</keyword>
<evidence type="ECO:0000256" key="2">
    <source>
        <dbReference type="SAM" id="Phobius"/>
    </source>
</evidence>
<feature type="region of interest" description="Disordered" evidence="1">
    <location>
        <begin position="1"/>
        <end position="24"/>
    </location>
</feature>
<protein>
    <recommendedName>
        <fullName evidence="5">DUF1440 domain-containing protein</fullName>
    </recommendedName>
</protein>
<feature type="transmembrane region" description="Helical" evidence="2">
    <location>
        <begin position="87"/>
        <end position="108"/>
    </location>
</feature>
<keyword evidence="2" id="KW-1133">Transmembrane helix</keyword>
<keyword evidence="2" id="KW-0812">Transmembrane</keyword>
<name>A0A370MWR4_9BURK</name>
<organism evidence="3 4">
    <name type="scientific">Cupriavidus lacunae</name>
    <dbReference type="NCBI Taxonomy" id="2666307"/>
    <lineage>
        <taxon>Bacteria</taxon>
        <taxon>Pseudomonadati</taxon>
        <taxon>Pseudomonadota</taxon>
        <taxon>Betaproteobacteria</taxon>
        <taxon>Burkholderiales</taxon>
        <taxon>Burkholderiaceae</taxon>
        <taxon>Cupriavidus</taxon>
    </lineage>
</organism>
<comment type="caution">
    <text evidence="3">The sequence shown here is derived from an EMBL/GenBank/DDBJ whole genome shotgun (WGS) entry which is preliminary data.</text>
</comment>
<dbReference type="Proteomes" id="UP000255165">
    <property type="component" value="Unassembled WGS sequence"/>
</dbReference>
<feature type="transmembrane region" description="Helical" evidence="2">
    <location>
        <begin position="29"/>
        <end position="50"/>
    </location>
</feature>
<feature type="compositionally biased region" description="Polar residues" evidence="1">
    <location>
        <begin position="7"/>
        <end position="21"/>
    </location>
</feature>
<evidence type="ECO:0008006" key="5">
    <source>
        <dbReference type="Google" id="ProtNLM"/>
    </source>
</evidence>
<dbReference type="EMBL" id="QKWJ01000174">
    <property type="protein sequence ID" value="RDJ97764.1"/>
    <property type="molecule type" value="Genomic_DNA"/>
</dbReference>
<sequence length="172" mass="18569">MRRFTEVSPSSERNMNETVSKTGRRPTRVSTAALAGFAGIALNTALLSIADHFGLVTARGGLLTLLAQTLGMSALPLVRLYAFQQVFHIAVGIAMAVFYAFTFARLPASALIKGLLYALAVWLLNACMVLPLIGQGFAGHSVLTAGGMLFFAMAHTAFFVVTALLYQRWREQ</sequence>
<feature type="transmembrane region" description="Helical" evidence="2">
    <location>
        <begin position="115"/>
        <end position="133"/>
    </location>
</feature>
<evidence type="ECO:0000256" key="1">
    <source>
        <dbReference type="SAM" id="MobiDB-lite"/>
    </source>
</evidence>
<evidence type="ECO:0000313" key="4">
    <source>
        <dbReference type="Proteomes" id="UP000255165"/>
    </source>
</evidence>
<gene>
    <name evidence="3" type="ORF">DN412_42015</name>
</gene>
<feature type="transmembrane region" description="Helical" evidence="2">
    <location>
        <begin position="145"/>
        <end position="166"/>
    </location>
</feature>
<proteinExistence type="predicted"/>
<accession>A0A370MWR4</accession>
<dbReference type="AlphaFoldDB" id="A0A370MWR4"/>
<keyword evidence="2" id="KW-0472">Membrane</keyword>
<evidence type="ECO:0000313" key="3">
    <source>
        <dbReference type="EMBL" id="RDJ97764.1"/>
    </source>
</evidence>
<reference evidence="4" key="1">
    <citation type="submission" date="2018-06" db="EMBL/GenBank/DDBJ databases">
        <authorList>
            <person name="Feng T."/>
            <person name="Jeon C.O."/>
        </authorList>
    </citation>
    <scope>NUCLEOTIDE SEQUENCE [LARGE SCALE GENOMIC DNA]</scope>
    <source>
        <strain evidence="4">S23</strain>
    </source>
</reference>
<dbReference type="RefSeq" id="WP_115216881.1">
    <property type="nucleotide sequence ID" value="NZ_QKWJ01000174.1"/>
</dbReference>